<gene>
    <name evidence="9" type="ORF">AAH17_07105</name>
</gene>
<evidence type="ECO:0000256" key="1">
    <source>
        <dbReference type="ARBA" id="ARBA00004571"/>
    </source>
</evidence>
<comment type="subcellular location">
    <subcellularLocation>
        <location evidence="1">Cell outer membrane</location>
        <topology evidence="1">Multi-pass membrane protein</topology>
    </subcellularLocation>
</comment>
<proteinExistence type="inferred from homology"/>
<dbReference type="Pfam" id="PF03349">
    <property type="entry name" value="Toluene_X"/>
    <property type="match status" value="1"/>
</dbReference>
<keyword evidence="6" id="KW-0472">Membrane</keyword>
<comment type="caution">
    <text evidence="9">The sequence shown here is derived from an EMBL/GenBank/DDBJ whole genome shotgun (WGS) entry which is preliminary data.</text>
</comment>
<dbReference type="RefSeq" id="WP_152789230.1">
    <property type="nucleotide sequence ID" value="NZ_AACKKR020000004.1"/>
</dbReference>
<dbReference type="GO" id="GO:0009279">
    <property type="term" value="C:cell outer membrane"/>
    <property type="evidence" value="ECO:0007669"/>
    <property type="project" value="UniProtKB-SubCell"/>
</dbReference>
<reference evidence="9" key="1">
    <citation type="submission" date="2018-05" db="EMBL/GenBank/DDBJ databases">
        <authorList>
            <consortium name="PulseNet: The National Subtyping Network for Foodborne Disease Surveillance"/>
            <person name="Tarr C.L."/>
            <person name="Trees E."/>
            <person name="Katz L.S."/>
            <person name="Carleton-Romer H.A."/>
            <person name="Stroika S."/>
            <person name="Kucerova Z."/>
            <person name="Roache K.F."/>
            <person name="Sabol A.L."/>
            <person name="Besser J."/>
            <person name="Gerner-Smidt P."/>
        </authorList>
    </citation>
    <scope>NUCLEOTIDE SEQUENCE</scope>
    <source>
        <strain evidence="9">2014D-0197</strain>
    </source>
</reference>
<name>A0A5L4KB24_CAMFE</name>
<protein>
    <submittedName>
        <fullName evidence="9">Transporter</fullName>
    </submittedName>
</protein>
<dbReference type="AlphaFoldDB" id="A0A5L4KB24"/>
<keyword evidence="7" id="KW-0998">Cell outer membrane</keyword>
<evidence type="ECO:0000313" key="9">
    <source>
        <dbReference type="EMBL" id="EAK0453426.1"/>
    </source>
</evidence>
<dbReference type="SUPFAM" id="SSF56935">
    <property type="entry name" value="Porins"/>
    <property type="match status" value="1"/>
</dbReference>
<dbReference type="PANTHER" id="PTHR35093:SF8">
    <property type="entry name" value="OUTER MEMBRANE PROTEIN NMB0088-RELATED"/>
    <property type="match status" value="1"/>
</dbReference>
<dbReference type="PANTHER" id="PTHR35093">
    <property type="entry name" value="OUTER MEMBRANE PROTEIN NMB0088-RELATED"/>
    <property type="match status" value="1"/>
</dbReference>
<evidence type="ECO:0000256" key="3">
    <source>
        <dbReference type="ARBA" id="ARBA00022452"/>
    </source>
</evidence>
<keyword evidence="5 8" id="KW-0732">Signal</keyword>
<organism evidence="9">
    <name type="scientific">Campylobacter fetus</name>
    <dbReference type="NCBI Taxonomy" id="196"/>
    <lineage>
        <taxon>Bacteria</taxon>
        <taxon>Pseudomonadati</taxon>
        <taxon>Campylobacterota</taxon>
        <taxon>Epsilonproteobacteria</taxon>
        <taxon>Campylobacterales</taxon>
        <taxon>Campylobacteraceae</taxon>
        <taxon>Campylobacter</taxon>
    </lineage>
</organism>
<keyword evidence="4" id="KW-0812">Transmembrane</keyword>
<evidence type="ECO:0000256" key="6">
    <source>
        <dbReference type="ARBA" id="ARBA00023136"/>
    </source>
</evidence>
<dbReference type="Gene3D" id="2.40.160.60">
    <property type="entry name" value="Outer membrane protein transport protein (OMPP1/FadL/TodX)"/>
    <property type="match status" value="1"/>
</dbReference>
<evidence type="ECO:0000256" key="4">
    <source>
        <dbReference type="ARBA" id="ARBA00022692"/>
    </source>
</evidence>
<feature type="signal peptide" evidence="8">
    <location>
        <begin position="1"/>
        <end position="19"/>
    </location>
</feature>
<evidence type="ECO:0000256" key="2">
    <source>
        <dbReference type="ARBA" id="ARBA00008163"/>
    </source>
</evidence>
<comment type="similarity">
    <text evidence="2">Belongs to the OmpP1/FadL family.</text>
</comment>
<evidence type="ECO:0000256" key="5">
    <source>
        <dbReference type="ARBA" id="ARBA00022729"/>
    </source>
</evidence>
<evidence type="ECO:0000256" key="7">
    <source>
        <dbReference type="ARBA" id="ARBA00023237"/>
    </source>
</evidence>
<feature type="chain" id="PRO_5030132245" evidence="8">
    <location>
        <begin position="20"/>
        <end position="427"/>
    </location>
</feature>
<sequence length="427" mass="48091">MINLKRALLLASCASLANAAGYKIPEQSSDAVALSASNIAYSFGPDAAYYNPANMMYFEDSRHYFENSFSYIHLGSSTFNPQFPNAHNYAVSSKNADFLIPTFNFISPEYIPNWRFGLSFAVPSGLDMRWVDKYPASTARLFSLRVFEINPSVAYRVNDKISIGAGARAIYSYGKVDTNPYGMVSNSFLLEANRHIDGNDLSFGWNVAATYRPFSNLSFAATYRSKVNLDLKGDANIVSKTTPNLSALAGFNGFYNGSVDVKIPLPAAINLAMAYKVKDVTFLAALERSFWSELVSFNFNYATRVPSEEVFDHPVEKKWKDSNTYRFGIVWDVNDKLRLMSGFAYDESPSNVNYIGFELPDTRAYIYSLGINYKFRDDLEFAIGYLYQQRKDRHINKEDNVASFNNIVGEMANGDAQILNFGIKYRF</sequence>
<dbReference type="EMBL" id="AACCXK010000012">
    <property type="protein sequence ID" value="EAK0453426.1"/>
    <property type="molecule type" value="Genomic_DNA"/>
</dbReference>
<dbReference type="InterPro" id="IPR005017">
    <property type="entry name" value="OMPP1/FadL/TodX"/>
</dbReference>
<accession>A0A5L4KB24</accession>
<dbReference type="GO" id="GO:0015483">
    <property type="term" value="F:long-chain fatty acid transporting porin activity"/>
    <property type="evidence" value="ECO:0007669"/>
    <property type="project" value="TreeGrafter"/>
</dbReference>
<evidence type="ECO:0000256" key="8">
    <source>
        <dbReference type="SAM" id="SignalP"/>
    </source>
</evidence>
<keyword evidence="3" id="KW-1134">Transmembrane beta strand</keyword>